<reference evidence="1" key="1">
    <citation type="submission" date="2016-10" db="EMBL/GenBank/DDBJ databases">
        <authorList>
            <person name="de Groot N.N."/>
        </authorList>
    </citation>
    <scope>NUCLEOTIDE SEQUENCE</scope>
</reference>
<protein>
    <submittedName>
        <fullName evidence="1">Uncharacterized protein</fullName>
    </submittedName>
</protein>
<organism evidence="1">
    <name type="scientific">hydrothermal vent metagenome</name>
    <dbReference type="NCBI Taxonomy" id="652676"/>
    <lineage>
        <taxon>unclassified sequences</taxon>
        <taxon>metagenomes</taxon>
        <taxon>ecological metagenomes</taxon>
    </lineage>
</organism>
<accession>A0A1W1BKF5</accession>
<evidence type="ECO:0000313" key="1">
    <source>
        <dbReference type="EMBL" id="SFV53988.1"/>
    </source>
</evidence>
<dbReference type="EMBL" id="FPHL01000005">
    <property type="protein sequence ID" value="SFV53988.1"/>
    <property type="molecule type" value="Genomic_DNA"/>
</dbReference>
<sequence length="205" mass="23507">MQLKYVGAKPSVSAKGVSFDQTKPDRYTFLNAALELLEALEKSGQKEKTVDLTAIETKIYSGRQMMDLLKKYCPNLDTIFDKREEMTNALIDKYTLRVKNNINITEDERKAWLGNIEIMRDYYLQYVTNERAYECALNALADKIHDSHINEIIFSLGNNYGLVFSHLIPVLTDHKPPYDAEIKVERENGTSIGKLDMHRPASLNI</sequence>
<dbReference type="AlphaFoldDB" id="A0A1W1BKF5"/>
<proteinExistence type="predicted"/>
<gene>
    <name evidence="1" type="ORF">MNB_SV-10-925</name>
</gene>
<name>A0A1W1BKF5_9ZZZZ</name>